<dbReference type="EMBL" id="GL883024">
    <property type="protein sequence ID" value="EGG16166.1"/>
    <property type="molecule type" value="Genomic_DNA"/>
</dbReference>
<protein>
    <recommendedName>
        <fullName evidence="3">C2 domain-containing protein</fullName>
    </recommendedName>
</protein>
<dbReference type="STRING" id="1054147.F4Q6Y4"/>
<reference evidence="5" key="1">
    <citation type="journal article" date="2011" name="Genome Res.">
        <title>Phylogeny-wide analysis of social amoeba genomes highlights ancient origins for complex intercellular communication.</title>
        <authorList>
            <person name="Heidel A.J."/>
            <person name="Lawal H.M."/>
            <person name="Felder M."/>
            <person name="Schilde C."/>
            <person name="Helps N.R."/>
            <person name="Tunggal B."/>
            <person name="Rivero F."/>
            <person name="John U."/>
            <person name="Schleicher M."/>
            <person name="Eichinger L."/>
            <person name="Platzer M."/>
            <person name="Noegel A.A."/>
            <person name="Schaap P."/>
            <person name="Gloeckner G."/>
        </authorList>
    </citation>
    <scope>NUCLEOTIDE SEQUENCE [LARGE SCALE GENOMIC DNA]</scope>
    <source>
        <strain evidence="5">SH3</strain>
    </source>
</reference>
<dbReference type="PANTHER" id="PTHR45911:SF4">
    <property type="entry name" value="MULTIPLE C2 AND TRANSMEMBRANE DOMAIN-CONTAINING PROTEIN"/>
    <property type="match status" value="1"/>
</dbReference>
<dbReference type="CDD" id="cd00030">
    <property type="entry name" value="C2"/>
    <property type="match status" value="1"/>
</dbReference>
<accession>F4Q6Y4</accession>
<keyword evidence="5" id="KW-1185">Reference proteome</keyword>
<dbReference type="PRINTS" id="PR00360">
    <property type="entry name" value="C2DOMAIN"/>
</dbReference>
<proteinExistence type="predicted"/>
<keyword evidence="2" id="KW-0106">Calcium</keyword>
<evidence type="ECO:0000256" key="1">
    <source>
        <dbReference type="ARBA" id="ARBA00022723"/>
    </source>
</evidence>
<dbReference type="Gene3D" id="2.60.40.150">
    <property type="entry name" value="C2 domain"/>
    <property type="match status" value="1"/>
</dbReference>
<keyword evidence="1" id="KW-0479">Metal-binding</keyword>
<dbReference type="GeneID" id="14868129"/>
<dbReference type="Proteomes" id="UP000007797">
    <property type="component" value="Unassembled WGS sequence"/>
</dbReference>
<evidence type="ECO:0000259" key="3">
    <source>
        <dbReference type="PROSITE" id="PS50004"/>
    </source>
</evidence>
<dbReference type="KEGG" id="dfa:DFA_09193"/>
<sequence>MSIYEEILRAQGNFGGRTGPFAYLAAKKKKKPTKEIIYDNWMAYELTVEKAELYKATDSNGFSDPYVRIGKVVSDGLFSKKWVLQTPSVSKTLNPVWNYTNDFTANIGKCSQLTLQLWDKDALKDDFIGSATFHLPTSIGSSFSKTLDIFDPTTNKIINAKVTFSIKCTDQCTKDKVENAGRISQTSF</sequence>
<dbReference type="InterPro" id="IPR035892">
    <property type="entry name" value="C2_domain_sf"/>
</dbReference>
<organism evidence="4 5">
    <name type="scientific">Cavenderia fasciculata</name>
    <name type="common">Slime mold</name>
    <name type="synonym">Dictyostelium fasciculatum</name>
    <dbReference type="NCBI Taxonomy" id="261658"/>
    <lineage>
        <taxon>Eukaryota</taxon>
        <taxon>Amoebozoa</taxon>
        <taxon>Evosea</taxon>
        <taxon>Eumycetozoa</taxon>
        <taxon>Dictyostelia</taxon>
        <taxon>Acytosteliales</taxon>
        <taxon>Cavenderiaceae</taxon>
        <taxon>Cavenderia</taxon>
    </lineage>
</organism>
<dbReference type="GO" id="GO:0005509">
    <property type="term" value="F:calcium ion binding"/>
    <property type="evidence" value="ECO:0007669"/>
    <property type="project" value="TreeGrafter"/>
</dbReference>
<dbReference type="PANTHER" id="PTHR45911">
    <property type="entry name" value="C2 DOMAIN-CONTAINING PROTEIN"/>
    <property type="match status" value="1"/>
</dbReference>
<evidence type="ECO:0000256" key="2">
    <source>
        <dbReference type="ARBA" id="ARBA00022837"/>
    </source>
</evidence>
<dbReference type="GO" id="GO:0016020">
    <property type="term" value="C:membrane"/>
    <property type="evidence" value="ECO:0007669"/>
    <property type="project" value="TreeGrafter"/>
</dbReference>
<dbReference type="PROSITE" id="PS50004">
    <property type="entry name" value="C2"/>
    <property type="match status" value="1"/>
</dbReference>
<dbReference type="SUPFAM" id="SSF49562">
    <property type="entry name" value="C2 domain (Calcium/lipid-binding domain, CaLB)"/>
    <property type="match status" value="1"/>
</dbReference>
<name>F4Q6Y4_CACFS</name>
<evidence type="ECO:0000313" key="4">
    <source>
        <dbReference type="EMBL" id="EGG16166.1"/>
    </source>
</evidence>
<evidence type="ECO:0000313" key="5">
    <source>
        <dbReference type="Proteomes" id="UP000007797"/>
    </source>
</evidence>
<gene>
    <name evidence="4" type="ORF">DFA_09193</name>
</gene>
<dbReference type="SMART" id="SM00239">
    <property type="entry name" value="C2"/>
    <property type="match status" value="1"/>
</dbReference>
<dbReference type="OrthoDB" id="14955at2759"/>
<dbReference type="AlphaFoldDB" id="F4Q6Y4"/>
<dbReference type="RefSeq" id="XP_004352619.1">
    <property type="nucleotide sequence ID" value="XM_004352567.1"/>
</dbReference>
<dbReference type="InterPro" id="IPR000008">
    <property type="entry name" value="C2_dom"/>
</dbReference>
<feature type="domain" description="C2" evidence="3">
    <location>
        <begin position="28"/>
        <end position="150"/>
    </location>
</feature>
<dbReference type="Pfam" id="PF00168">
    <property type="entry name" value="C2"/>
    <property type="match status" value="1"/>
</dbReference>